<protein>
    <recommendedName>
        <fullName evidence="1">HTH OST-type domain-containing protein</fullName>
    </recommendedName>
</protein>
<sequence length="110" mass="12746">MGEGSRRVITLSHRAQVRRFTTDVIRVLKYSPTKQVTLEEFPVIYQRIMNKEWNVVDYGVCTIEDLLGEISETVISVTWDNDVTISLPKREQSPEEMERTKCFASEVSFS</sequence>
<name>A0ABQ9IMK3_9NEOP</name>
<feature type="domain" description="HTH OST-type" evidence="1">
    <location>
        <begin position="16"/>
        <end position="91"/>
    </location>
</feature>
<dbReference type="PROSITE" id="PS51644">
    <property type="entry name" value="HTH_OST"/>
    <property type="match status" value="1"/>
</dbReference>
<dbReference type="Proteomes" id="UP001159363">
    <property type="component" value="Chromosome 1"/>
</dbReference>
<proteinExistence type="predicted"/>
<organism evidence="2 3">
    <name type="scientific">Dryococelus australis</name>
    <dbReference type="NCBI Taxonomy" id="614101"/>
    <lineage>
        <taxon>Eukaryota</taxon>
        <taxon>Metazoa</taxon>
        <taxon>Ecdysozoa</taxon>
        <taxon>Arthropoda</taxon>
        <taxon>Hexapoda</taxon>
        <taxon>Insecta</taxon>
        <taxon>Pterygota</taxon>
        <taxon>Neoptera</taxon>
        <taxon>Polyneoptera</taxon>
        <taxon>Phasmatodea</taxon>
        <taxon>Verophasmatodea</taxon>
        <taxon>Anareolatae</taxon>
        <taxon>Phasmatidae</taxon>
        <taxon>Eurycanthinae</taxon>
        <taxon>Dryococelus</taxon>
    </lineage>
</organism>
<keyword evidence="3" id="KW-1185">Reference proteome</keyword>
<dbReference type="InterPro" id="IPR041966">
    <property type="entry name" value="LOTUS-like"/>
</dbReference>
<dbReference type="EMBL" id="JARBHB010000001">
    <property type="protein sequence ID" value="KAJ8897896.1"/>
    <property type="molecule type" value="Genomic_DNA"/>
</dbReference>
<accession>A0ABQ9IMK3</accession>
<gene>
    <name evidence="2" type="ORF">PR048_003253</name>
</gene>
<reference evidence="2 3" key="1">
    <citation type="submission" date="2023-02" db="EMBL/GenBank/DDBJ databases">
        <title>LHISI_Scaffold_Assembly.</title>
        <authorList>
            <person name="Stuart O.P."/>
            <person name="Cleave R."/>
            <person name="Magrath M.J.L."/>
            <person name="Mikheyev A.S."/>
        </authorList>
    </citation>
    <scope>NUCLEOTIDE SEQUENCE [LARGE SCALE GENOMIC DNA]</scope>
    <source>
        <strain evidence="2">Daus_M_001</strain>
        <tissue evidence="2">Leg muscle</tissue>
    </source>
</reference>
<dbReference type="InterPro" id="IPR025605">
    <property type="entry name" value="OST-HTH/LOTUS_dom"/>
</dbReference>
<evidence type="ECO:0000313" key="2">
    <source>
        <dbReference type="EMBL" id="KAJ8897896.1"/>
    </source>
</evidence>
<comment type="caution">
    <text evidence="2">The sequence shown here is derived from an EMBL/GenBank/DDBJ whole genome shotgun (WGS) entry which is preliminary data.</text>
</comment>
<evidence type="ECO:0000259" key="1">
    <source>
        <dbReference type="PROSITE" id="PS51644"/>
    </source>
</evidence>
<evidence type="ECO:0000313" key="3">
    <source>
        <dbReference type="Proteomes" id="UP001159363"/>
    </source>
</evidence>
<dbReference type="Gene3D" id="3.30.420.610">
    <property type="entry name" value="LOTUS domain-like"/>
    <property type="match status" value="1"/>
</dbReference>